<keyword evidence="11" id="KW-0675">Receptor</keyword>
<evidence type="ECO:0000313" key="20">
    <source>
        <dbReference type="EMBL" id="CAB3404267.1"/>
    </source>
</evidence>
<protein>
    <submittedName>
        <fullName evidence="20">Uncharacterized protein</fullName>
    </submittedName>
</protein>
<keyword evidence="4 17" id="KW-0812">Transmembrane</keyword>
<dbReference type="InterPro" id="IPR036719">
    <property type="entry name" value="Neuro-gated_channel_TM_sf"/>
</dbReference>
<dbReference type="Pfam" id="PF02931">
    <property type="entry name" value="Neur_chan_LBD"/>
    <property type="match status" value="1"/>
</dbReference>
<dbReference type="InterPro" id="IPR038050">
    <property type="entry name" value="Neuro_actylchol_rec"/>
</dbReference>
<evidence type="ECO:0000256" key="13">
    <source>
        <dbReference type="ARBA" id="ARBA00023257"/>
    </source>
</evidence>
<dbReference type="GO" id="GO:0045211">
    <property type="term" value="C:postsynaptic membrane"/>
    <property type="evidence" value="ECO:0007669"/>
    <property type="project" value="UniProtKB-SubCell"/>
</dbReference>
<dbReference type="Gene3D" id="1.20.58.390">
    <property type="entry name" value="Neurotransmitter-gated ion-channel transmembrane domain"/>
    <property type="match status" value="2"/>
</dbReference>
<dbReference type="EMBL" id="CADEPM010000004">
    <property type="protein sequence ID" value="CAB3404267.1"/>
    <property type="molecule type" value="Genomic_DNA"/>
</dbReference>
<keyword evidence="3" id="KW-1003">Cell membrane</keyword>
<evidence type="ECO:0000256" key="4">
    <source>
        <dbReference type="ARBA" id="ARBA00022692"/>
    </source>
</evidence>
<dbReference type="InterPro" id="IPR018000">
    <property type="entry name" value="Neurotransmitter_ion_chnl_CS"/>
</dbReference>
<evidence type="ECO:0000256" key="16">
    <source>
        <dbReference type="ARBA" id="ARBA00034104"/>
    </source>
</evidence>
<dbReference type="Pfam" id="PF02932">
    <property type="entry name" value="Neur_chan_memb"/>
    <property type="match status" value="1"/>
</dbReference>
<dbReference type="InterPro" id="IPR006202">
    <property type="entry name" value="Neur_chan_lig-bd"/>
</dbReference>
<keyword evidence="13" id="KW-0628">Postsynaptic cell membrane</keyword>
<dbReference type="PRINTS" id="PR00254">
    <property type="entry name" value="NICOTINICR"/>
</dbReference>
<evidence type="ECO:0000256" key="12">
    <source>
        <dbReference type="ARBA" id="ARBA00023180"/>
    </source>
</evidence>
<dbReference type="GO" id="GO:0022848">
    <property type="term" value="F:acetylcholine-gated monoatomic cation-selective channel activity"/>
    <property type="evidence" value="ECO:0007669"/>
    <property type="project" value="InterPro"/>
</dbReference>
<evidence type="ECO:0000256" key="15">
    <source>
        <dbReference type="ARBA" id="ARBA00023303"/>
    </source>
</evidence>
<evidence type="ECO:0000256" key="7">
    <source>
        <dbReference type="ARBA" id="ARBA00023018"/>
    </source>
</evidence>
<gene>
    <name evidence="20" type="ORF">CBOVIS_LOCUS6635</name>
</gene>
<feature type="signal peptide" evidence="17">
    <location>
        <begin position="1"/>
        <end position="19"/>
    </location>
</feature>
<keyword evidence="15 17" id="KW-0407">Ion channel</keyword>
<reference evidence="20 21" key="1">
    <citation type="submission" date="2020-04" db="EMBL/GenBank/DDBJ databases">
        <authorList>
            <person name="Laetsch R D."/>
            <person name="Stevens L."/>
            <person name="Kumar S."/>
            <person name="Blaxter L. M."/>
        </authorList>
    </citation>
    <scope>NUCLEOTIDE SEQUENCE [LARGE SCALE GENOMIC DNA]</scope>
</reference>
<evidence type="ECO:0000256" key="8">
    <source>
        <dbReference type="ARBA" id="ARBA00023065"/>
    </source>
</evidence>
<dbReference type="PRINTS" id="PR00252">
    <property type="entry name" value="NRIONCHANNEL"/>
</dbReference>
<dbReference type="OrthoDB" id="5975154at2759"/>
<evidence type="ECO:0000256" key="14">
    <source>
        <dbReference type="ARBA" id="ARBA00023286"/>
    </source>
</evidence>
<organism evidence="20 21">
    <name type="scientific">Caenorhabditis bovis</name>
    <dbReference type="NCBI Taxonomy" id="2654633"/>
    <lineage>
        <taxon>Eukaryota</taxon>
        <taxon>Metazoa</taxon>
        <taxon>Ecdysozoa</taxon>
        <taxon>Nematoda</taxon>
        <taxon>Chromadorea</taxon>
        <taxon>Rhabditida</taxon>
        <taxon>Rhabditina</taxon>
        <taxon>Rhabditomorpha</taxon>
        <taxon>Rhabditoidea</taxon>
        <taxon>Rhabditidae</taxon>
        <taxon>Peloderinae</taxon>
        <taxon>Caenorhabditis</taxon>
    </lineage>
</organism>
<keyword evidence="21" id="KW-1185">Reference proteome</keyword>
<feature type="domain" description="Neurotransmitter-gated ion-channel transmembrane" evidence="19">
    <location>
        <begin position="247"/>
        <end position="514"/>
    </location>
</feature>
<evidence type="ECO:0000256" key="2">
    <source>
        <dbReference type="ARBA" id="ARBA00022448"/>
    </source>
</evidence>
<dbReference type="SUPFAM" id="SSF90112">
    <property type="entry name" value="Neurotransmitter-gated ion-channel transmembrane pore"/>
    <property type="match status" value="1"/>
</dbReference>
<keyword evidence="8 17" id="KW-0406">Ion transport</keyword>
<dbReference type="CDD" id="cd19051">
    <property type="entry name" value="LGIC_TM_cation"/>
    <property type="match status" value="1"/>
</dbReference>
<dbReference type="InterPro" id="IPR006201">
    <property type="entry name" value="Neur_channel"/>
</dbReference>
<evidence type="ECO:0000259" key="18">
    <source>
        <dbReference type="Pfam" id="PF02931"/>
    </source>
</evidence>
<evidence type="ECO:0000259" key="19">
    <source>
        <dbReference type="Pfam" id="PF02932"/>
    </source>
</evidence>
<evidence type="ECO:0000256" key="5">
    <source>
        <dbReference type="ARBA" id="ARBA00022729"/>
    </source>
</evidence>
<dbReference type="AlphaFoldDB" id="A0A8S1F1E7"/>
<dbReference type="PROSITE" id="PS00236">
    <property type="entry name" value="NEUROTR_ION_CHANNEL"/>
    <property type="match status" value="1"/>
</dbReference>
<comment type="caution">
    <text evidence="20">The sequence shown here is derived from an EMBL/GenBank/DDBJ whole genome shotgun (WGS) entry which is preliminary data.</text>
</comment>
<sequence>MNLPHLILFYFYFFEHAEASKAEAKLYRDLLADYNYLVRPVRNPTKALTVTMNVFIQQVLTVDAKHQMIEINAWLKYVWTDYRLRWRPADYDNITSVRFSGEEQIWQPDILLYNRYIENEQESFDSTFKTNALVYHDGVINWIPPGIFKISCKMDITFFPFDEQICFMKFGSWTYHGFALDLRIAQNGTQEPSADLSTYILNGEWHLISAPAHREEKFYKCCKEPYPTVKFYLHLRRRTFFYVFNVLLPTLLVTFMTLLTFCLPATDLSEKIGLQTTILLSVCFFLTILSEMTPTTSEAVPLLGVLFSALTMIVAISTTFTIFVLNVRYRQISNHSMGPLFRSVFVEFLPWLMMIKRPDYKFRRGSSYKDDHSQQCVQCARSGELKGILRGSDGESDVELSHRFPSETLSLERKVGDGLFMQKRCEIHEQRRFEHFEKAMKACEQEVKEEASELTNILLSTFKMYESVVQEVYKIKKRFDQRNKYRQIEEEWKFAAMAIDRFCLFLFLIVLIICCSMFAFIPPIKILD</sequence>
<dbReference type="InterPro" id="IPR002394">
    <property type="entry name" value="Nicotinic_acetylcholine_rcpt"/>
</dbReference>
<name>A0A8S1F1E7_9PELO</name>
<dbReference type="PANTHER" id="PTHR18945">
    <property type="entry name" value="NEUROTRANSMITTER GATED ION CHANNEL"/>
    <property type="match status" value="1"/>
</dbReference>
<keyword evidence="10" id="KW-1015">Disulfide bond</keyword>
<feature type="transmembrane region" description="Helical" evidence="17">
    <location>
        <begin position="502"/>
        <end position="521"/>
    </location>
</feature>
<evidence type="ECO:0000256" key="17">
    <source>
        <dbReference type="RuleBase" id="RU000687"/>
    </source>
</evidence>
<dbReference type="FunFam" id="2.70.170.10:FF:000016">
    <property type="entry name" value="Nicotinic acetylcholine receptor subunit"/>
    <property type="match status" value="1"/>
</dbReference>
<evidence type="ECO:0000256" key="9">
    <source>
        <dbReference type="ARBA" id="ARBA00023136"/>
    </source>
</evidence>
<comment type="similarity">
    <text evidence="1">Belongs to the ligand-gated ion channel (TC 1.A.9) family. Acetylcholine receptor (TC 1.A.9.1) subfamily.</text>
</comment>
<keyword evidence="9 17" id="KW-0472">Membrane</keyword>
<evidence type="ECO:0000256" key="3">
    <source>
        <dbReference type="ARBA" id="ARBA00022475"/>
    </source>
</evidence>
<keyword evidence="5 17" id="KW-0732">Signal</keyword>
<dbReference type="InterPro" id="IPR036734">
    <property type="entry name" value="Neur_chan_lig-bd_sf"/>
</dbReference>
<keyword evidence="6 17" id="KW-1133">Transmembrane helix</keyword>
<proteinExistence type="inferred from homology"/>
<dbReference type="CDD" id="cd18997">
    <property type="entry name" value="LGIC_ECD_nAChR"/>
    <property type="match status" value="1"/>
</dbReference>
<evidence type="ECO:0000256" key="10">
    <source>
        <dbReference type="ARBA" id="ARBA00023157"/>
    </source>
</evidence>
<comment type="subcellular location">
    <subcellularLocation>
        <location evidence="16">Postsynaptic cell membrane</location>
        <topology evidence="16">Multi-pass membrane protein</topology>
    </subcellularLocation>
</comment>
<feature type="domain" description="Neurotransmitter-gated ion-channel ligand-binding" evidence="18">
    <location>
        <begin position="24"/>
        <end position="239"/>
    </location>
</feature>
<evidence type="ECO:0000256" key="11">
    <source>
        <dbReference type="ARBA" id="ARBA00023170"/>
    </source>
</evidence>
<dbReference type="Gene3D" id="2.70.170.10">
    <property type="entry name" value="Neurotransmitter-gated ion-channel ligand-binding domain"/>
    <property type="match status" value="1"/>
</dbReference>
<feature type="transmembrane region" description="Helical" evidence="17">
    <location>
        <begin position="302"/>
        <end position="325"/>
    </location>
</feature>
<keyword evidence="7" id="KW-0770">Synapse</keyword>
<keyword evidence="14" id="KW-1071">Ligand-gated ion channel</keyword>
<dbReference type="SUPFAM" id="SSF63712">
    <property type="entry name" value="Nicotinic receptor ligand binding domain-like"/>
    <property type="match status" value="1"/>
</dbReference>
<dbReference type="InterPro" id="IPR006029">
    <property type="entry name" value="Neurotrans-gated_channel_TM"/>
</dbReference>
<evidence type="ECO:0000256" key="6">
    <source>
        <dbReference type="ARBA" id="ARBA00022989"/>
    </source>
</evidence>
<feature type="transmembrane region" description="Helical" evidence="17">
    <location>
        <begin position="272"/>
        <end position="290"/>
    </location>
</feature>
<keyword evidence="12" id="KW-0325">Glycoprotein</keyword>
<dbReference type="Proteomes" id="UP000494206">
    <property type="component" value="Unassembled WGS sequence"/>
</dbReference>
<feature type="transmembrane region" description="Helical" evidence="17">
    <location>
        <begin position="240"/>
        <end position="266"/>
    </location>
</feature>
<feature type="chain" id="PRO_5035965986" evidence="17">
    <location>
        <begin position="20"/>
        <end position="528"/>
    </location>
</feature>
<evidence type="ECO:0000256" key="1">
    <source>
        <dbReference type="ARBA" id="ARBA00009237"/>
    </source>
</evidence>
<keyword evidence="2 17" id="KW-0813">Transport</keyword>
<evidence type="ECO:0000313" key="21">
    <source>
        <dbReference type="Proteomes" id="UP000494206"/>
    </source>
</evidence>
<dbReference type="NCBIfam" id="TIGR00860">
    <property type="entry name" value="LIC"/>
    <property type="match status" value="1"/>
</dbReference>
<dbReference type="GO" id="GO:0004888">
    <property type="term" value="F:transmembrane signaling receptor activity"/>
    <property type="evidence" value="ECO:0007669"/>
    <property type="project" value="InterPro"/>
</dbReference>
<accession>A0A8S1F1E7</accession>